<dbReference type="RefSeq" id="XP_002772613.1">
    <property type="nucleotide sequence ID" value="XM_002772567.1"/>
</dbReference>
<dbReference type="Proteomes" id="UP000007800">
    <property type="component" value="Unassembled WGS sequence"/>
</dbReference>
<accession>C5LFS4</accession>
<organism evidence="2">
    <name type="scientific">Perkinsus marinus (strain ATCC 50983 / TXsc)</name>
    <dbReference type="NCBI Taxonomy" id="423536"/>
    <lineage>
        <taxon>Eukaryota</taxon>
        <taxon>Sar</taxon>
        <taxon>Alveolata</taxon>
        <taxon>Perkinsozoa</taxon>
        <taxon>Perkinsea</taxon>
        <taxon>Perkinsida</taxon>
        <taxon>Perkinsidae</taxon>
        <taxon>Perkinsus</taxon>
    </lineage>
</organism>
<reference evidence="1 2" key="1">
    <citation type="submission" date="2008-07" db="EMBL/GenBank/DDBJ databases">
        <authorList>
            <person name="El-Sayed N."/>
            <person name="Caler E."/>
            <person name="Inman J."/>
            <person name="Amedeo P."/>
            <person name="Hass B."/>
            <person name="Wortman J."/>
        </authorList>
    </citation>
    <scope>NUCLEOTIDE SEQUENCE [LARGE SCALE GENOMIC DNA]</scope>
    <source>
        <strain evidence="2">ATCC 50983 / TXsc</strain>
    </source>
</reference>
<keyword evidence="2" id="KW-1185">Reference proteome</keyword>
<evidence type="ECO:0000313" key="2">
    <source>
        <dbReference type="Proteomes" id="UP000007800"/>
    </source>
</evidence>
<dbReference type="GeneID" id="9037171"/>
<gene>
    <name evidence="1" type="ORF">Pmar_PMAR028779</name>
</gene>
<proteinExistence type="predicted"/>
<dbReference type="EMBL" id="GG681603">
    <property type="protein sequence ID" value="EER04429.1"/>
    <property type="molecule type" value="Genomic_DNA"/>
</dbReference>
<dbReference type="AlphaFoldDB" id="C5LFS4"/>
<name>C5LFS4_PERM5</name>
<sequence>MTTPTEVEVMVNYGARLEGPLDMVMLPMTVKDSSKRRVDVIVVQPWMSRLNFVQPGFRIVFTSLLAASKDAYDLKFSREDFTEDFFRVAGDVEISDGKKSRKRDSSGQPVDVTDYGVVVFTKNGDVKDEDGREKLNR</sequence>
<protein>
    <submittedName>
        <fullName evidence="1">Uncharacterized protein</fullName>
    </submittedName>
</protein>
<evidence type="ECO:0000313" key="1">
    <source>
        <dbReference type="EMBL" id="EER04429.1"/>
    </source>
</evidence>
<dbReference type="InParanoid" id="C5LFS4"/>